<comment type="caution">
    <text evidence="2">The sequence shown here is derived from an EMBL/GenBank/DDBJ whole genome shotgun (WGS) entry which is preliminary data.</text>
</comment>
<dbReference type="OrthoDB" id="8911774at2"/>
<evidence type="ECO:0000256" key="1">
    <source>
        <dbReference type="SAM" id="Phobius"/>
    </source>
</evidence>
<sequence>MTNLPPQFWIGVPAVAIALAALAVAPCWAWPWIGAAALYTLFLSHYQNWRGPLTQAEIDRFLQATQHETNIEDFRAFLEADDGREFFMQNLVKFADSKVAHPETGAPTAPHKLVESYSKPFIKGLILRGGHPVLLLQRNGSDLDSWGPTSETGVNWGISNVMRYRSRRDLVELASNTDFDDIHRFKREAIVETISYPTKMLMAGFAGPRALVALILSLGAALTNIAILALY</sequence>
<dbReference type="AlphaFoldDB" id="A0A1L9NUJ6"/>
<dbReference type="RefSeq" id="WP_072631272.1">
    <property type="nucleotide sequence ID" value="NZ_MLCB01000159.1"/>
</dbReference>
<proteinExistence type="predicted"/>
<reference evidence="2 3" key="1">
    <citation type="submission" date="2016-10" db="EMBL/GenBank/DDBJ databases">
        <title>Genome sequence of Planktotalea frisia SH6-1.</title>
        <authorList>
            <person name="Poehlein A."/>
            <person name="Bakenhus I."/>
            <person name="Voget S."/>
            <person name="Brinkhoff T."/>
            <person name="Simon M."/>
        </authorList>
    </citation>
    <scope>NUCLEOTIDE SEQUENCE [LARGE SCALE GENOMIC DNA]</scope>
    <source>
        <strain evidence="2 3">SH6-1</strain>
    </source>
</reference>
<dbReference type="EMBL" id="MLCB01000159">
    <property type="protein sequence ID" value="OJI92968.1"/>
    <property type="molecule type" value="Genomic_DNA"/>
</dbReference>
<keyword evidence="1" id="KW-0812">Transmembrane</keyword>
<keyword evidence="3" id="KW-1185">Reference proteome</keyword>
<keyword evidence="1" id="KW-1133">Transmembrane helix</keyword>
<evidence type="ECO:0000313" key="2">
    <source>
        <dbReference type="EMBL" id="OJI92968.1"/>
    </source>
</evidence>
<dbReference type="Gene3D" id="3.30.70.100">
    <property type="match status" value="1"/>
</dbReference>
<dbReference type="Proteomes" id="UP000184514">
    <property type="component" value="Unassembled WGS sequence"/>
</dbReference>
<evidence type="ECO:0000313" key="3">
    <source>
        <dbReference type="Proteomes" id="UP000184514"/>
    </source>
</evidence>
<accession>A0A1L9NUJ6</accession>
<organism evidence="2 3">
    <name type="scientific">Planktotalea frisia</name>
    <dbReference type="NCBI Taxonomy" id="696762"/>
    <lineage>
        <taxon>Bacteria</taxon>
        <taxon>Pseudomonadati</taxon>
        <taxon>Pseudomonadota</taxon>
        <taxon>Alphaproteobacteria</taxon>
        <taxon>Rhodobacterales</taxon>
        <taxon>Paracoccaceae</taxon>
        <taxon>Planktotalea</taxon>
    </lineage>
</organism>
<protein>
    <submittedName>
        <fullName evidence="2">Uncharacterized protein</fullName>
    </submittedName>
</protein>
<name>A0A1L9NUJ6_9RHOB</name>
<feature type="transmembrane region" description="Helical" evidence="1">
    <location>
        <begin position="12"/>
        <end position="42"/>
    </location>
</feature>
<feature type="transmembrane region" description="Helical" evidence="1">
    <location>
        <begin position="210"/>
        <end position="230"/>
    </location>
</feature>
<dbReference type="STRING" id="696762.PFRI_27430"/>
<gene>
    <name evidence="2" type="ORF">PFRI_27430</name>
</gene>
<keyword evidence="1" id="KW-0472">Membrane</keyword>